<dbReference type="EMBL" id="BAAAPN010000107">
    <property type="protein sequence ID" value="GAA1778419.1"/>
    <property type="molecule type" value="Genomic_DNA"/>
</dbReference>
<keyword evidence="4" id="KW-1185">Reference proteome</keyword>
<protein>
    <submittedName>
        <fullName evidence="3">Uncharacterized protein</fullName>
    </submittedName>
</protein>
<evidence type="ECO:0000256" key="2">
    <source>
        <dbReference type="SAM" id="MobiDB-lite"/>
    </source>
</evidence>
<proteinExistence type="inferred from homology"/>
<comment type="caution">
    <text evidence="3">The sequence shown here is derived from an EMBL/GenBank/DDBJ whole genome shotgun (WGS) entry which is preliminary data.</text>
</comment>
<accession>A0ABP4XHC2</accession>
<comment type="similarity">
    <text evidence="1">Belongs to the TolB family.</text>
</comment>
<sequence length="378" mass="39637">MGIGPVGASPGVQGNGSSGAPDVSAAGRYVAFTSVASNLVSGDTNGVADIFVRDTAYSKTKRISVGVKGQANGASVDPSISDDGKFVVFTSVASNLVPNDTNGKADIFRVEVATGAIVRVNVTNSGAQAVGASKRGRISGNGTSVVFISAAKNLVSGDTNSVQDVFVRDLVSKKTTRISLNPSGAQLSVGSYWPSISQDGRTVGFMSDAFSDPKVTAWCGRVPDTMAVISKWTLGTTKPVITEAVCRTGQRNQIQEVRANNNGGVGFVNLVSDSGTGYADFVTRGKQGVTWTQDDADSYSVPSWDVGRFGDVLVATSNTSDYLDVVDLYGQRAHLYWPADNVSMSPDGSTVAVQTRDNVTQVWTWNWQTNAMKLVSTS</sequence>
<organism evidence="3 4">
    <name type="scientific">Nostocoides vanveenii</name>
    <dbReference type="NCBI Taxonomy" id="330835"/>
    <lineage>
        <taxon>Bacteria</taxon>
        <taxon>Bacillati</taxon>
        <taxon>Actinomycetota</taxon>
        <taxon>Actinomycetes</taxon>
        <taxon>Micrococcales</taxon>
        <taxon>Intrasporangiaceae</taxon>
        <taxon>Nostocoides</taxon>
    </lineage>
</organism>
<feature type="region of interest" description="Disordered" evidence="2">
    <location>
        <begin position="1"/>
        <end position="20"/>
    </location>
</feature>
<dbReference type="Gene3D" id="2.120.10.30">
    <property type="entry name" value="TolB, C-terminal domain"/>
    <property type="match status" value="1"/>
</dbReference>
<dbReference type="Pfam" id="PF07676">
    <property type="entry name" value="PD40"/>
    <property type="match status" value="1"/>
</dbReference>
<dbReference type="PANTHER" id="PTHR36842:SF1">
    <property type="entry name" value="PROTEIN TOLB"/>
    <property type="match status" value="1"/>
</dbReference>
<evidence type="ECO:0000313" key="3">
    <source>
        <dbReference type="EMBL" id="GAA1778419.1"/>
    </source>
</evidence>
<dbReference type="InterPro" id="IPR011042">
    <property type="entry name" value="6-blade_b-propeller_TolB-like"/>
</dbReference>
<evidence type="ECO:0000256" key="1">
    <source>
        <dbReference type="ARBA" id="ARBA00009820"/>
    </source>
</evidence>
<gene>
    <name evidence="3" type="ORF">GCM10009810_39180</name>
</gene>
<reference evidence="4" key="1">
    <citation type="journal article" date="2019" name="Int. J. Syst. Evol. Microbiol.">
        <title>The Global Catalogue of Microorganisms (GCM) 10K type strain sequencing project: providing services to taxonomists for standard genome sequencing and annotation.</title>
        <authorList>
            <consortium name="The Broad Institute Genomics Platform"/>
            <consortium name="The Broad Institute Genome Sequencing Center for Infectious Disease"/>
            <person name="Wu L."/>
            <person name="Ma J."/>
        </authorList>
    </citation>
    <scope>NUCLEOTIDE SEQUENCE [LARGE SCALE GENOMIC DNA]</scope>
    <source>
        <strain evidence="4">JCM 15591</strain>
    </source>
</reference>
<dbReference type="SUPFAM" id="SSF69304">
    <property type="entry name" value="Tricorn protease N-terminal domain"/>
    <property type="match status" value="1"/>
</dbReference>
<dbReference type="PANTHER" id="PTHR36842">
    <property type="entry name" value="PROTEIN TOLB HOMOLOG"/>
    <property type="match status" value="1"/>
</dbReference>
<dbReference type="RefSeq" id="WP_344069775.1">
    <property type="nucleotide sequence ID" value="NZ_BAAAPN010000107.1"/>
</dbReference>
<dbReference type="Proteomes" id="UP001501475">
    <property type="component" value="Unassembled WGS sequence"/>
</dbReference>
<dbReference type="InterPro" id="IPR011659">
    <property type="entry name" value="WD40"/>
</dbReference>
<evidence type="ECO:0000313" key="4">
    <source>
        <dbReference type="Proteomes" id="UP001501475"/>
    </source>
</evidence>
<name>A0ABP4XHC2_9MICO</name>